<name>A0ABR7HT33_9FIRM</name>
<evidence type="ECO:0000313" key="2">
    <source>
        <dbReference type="Proteomes" id="UP000660021"/>
    </source>
</evidence>
<dbReference type="PANTHER" id="PTHR47916">
    <property type="entry name" value="FRUCTOSE-BISPHOSPHATE ALDOLASE CLASS 1"/>
    <property type="match status" value="1"/>
</dbReference>
<dbReference type="InterPro" id="IPR041720">
    <property type="entry name" value="FbaB-like"/>
</dbReference>
<dbReference type="Proteomes" id="UP000660021">
    <property type="component" value="Unassembled WGS sequence"/>
</dbReference>
<gene>
    <name evidence="1" type="ORF">H8S34_07130</name>
</gene>
<dbReference type="InterPro" id="IPR002915">
    <property type="entry name" value="DeoC/FbaB/LacD_aldolase"/>
</dbReference>
<dbReference type="PIRSF" id="PIRSF038992">
    <property type="entry name" value="Aldolase_Ia"/>
    <property type="match status" value="1"/>
</dbReference>
<dbReference type="SMART" id="SM01133">
    <property type="entry name" value="DeoC"/>
    <property type="match status" value="1"/>
</dbReference>
<dbReference type="CDD" id="cd00958">
    <property type="entry name" value="DhnA"/>
    <property type="match status" value="1"/>
</dbReference>
<reference evidence="1 2" key="1">
    <citation type="submission" date="2020-08" db="EMBL/GenBank/DDBJ databases">
        <title>Genome public.</title>
        <authorList>
            <person name="Liu C."/>
            <person name="Sun Q."/>
        </authorList>
    </citation>
    <scope>NUCLEOTIDE SEQUENCE [LARGE SCALE GENOMIC DNA]</scope>
    <source>
        <strain evidence="1 2">New-38</strain>
    </source>
</reference>
<dbReference type="PANTHER" id="PTHR47916:SF1">
    <property type="entry name" value="3-HYDROXY-5-PHOSPHONOOXYPENTANE-2,4-DIONE THIOLASE"/>
    <property type="match status" value="1"/>
</dbReference>
<dbReference type="EMBL" id="JACOPR010000003">
    <property type="protein sequence ID" value="MBC5730607.1"/>
    <property type="molecule type" value="Genomic_DNA"/>
</dbReference>
<comment type="caution">
    <text evidence="1">The sequence shown here is derived from an EMBL/GenBank/DDBJ whole genome shotgun (WGS) entry which is preliminary data.</text>
</comment>
<keyword evidence="2" id="KW-1185">Reference proteome</keyword>
<dbReference type="SUPFAM" id="SSF51569">
    <property type="entry name" value="Aldolase"/>
    <property type="match status" value="1"/>
</dbReference>
<dbReference type="InterPro" id="IPR050456">
    <property type="entry name" value="DeoC/FbaB_aldolase"/>
</dbReference>
<dbReference type="RefSeq" id="WP_186963480.1">
    <property type="nucleotide sequence ID" value="NZ_JACOPR010000003.1"/>
</dbReference>
<protein>
    <submittedName>
        <fullName evidence="1">Fructose-bisphosphate aldolase</fullName>
    </submittedName>
</protein>
<dbReference type="Gene3D" id="3.20.20.70">
    <property type="entry name" value="Aldolase class I"/>
    <property type="match status" value="1"/>
</dbReference>
<dbReference type="Pfam" id="PF01791">
    <property type="entry name" value="DeoC"/>
    <property type="match status" value="1"/>
</dbReference>
<accession>A0ABR7HT33</accession>
<organism evidence="1 2">
    <name type="scientific">Pseudoflavonifractor hominis</name>
    <dbReference type="NCBI Taxonomy" id="2763059"/>
    <lineage>
        <taxon>Bacteria</taxon>
        <taxon>Bacillati</taxon>
        <taxon>Bacillota</taxon>
        <taxon>Clostridia</taxon>
        <taxon>Eubacteriales</taxon>
        <taxon>Oscillospiraceae</taxon>
        <taxon>Pseudoflavonifractor</taxon>
    </lineage>
</organism>
<evidence type="ECO:0000313" key="1">
    <source>
        <dbReference type="EMBL" id="MBC5730607.1"/>
    </source>
</evidence>
<sequence>MRRLGKIFREDGRTVIVAMDHGMGMNVNPALDRTGEILEAIVAGGADAVLTTYGIASKYADILRHVGLILRCDGGYSAIPSAANGHPRMLFSVEDALRLGADAVACNGFPGTPTEQDCMKNVAELSAQGRAWGMPVMAEMLPGGFGNEVPKTVENVRLAARTGCEYGASIIKTTFTGTPEEFRGVIEASYQPVVVLGGEKTSQLSDLFVCIEQAISVGAAGVAIGRNVWKHPEPEAVTRALVDLVHNGKRAADIQGL</sequence>
<dbReference type="InterPro" id="IPR013785">
    <property type="entry name" value="Aldolase_TIM"/>
</dbReference>
<proteinExistence type="predicted"/>